<proteinExistence type="inferred from homology"/>
<dbReference type="InterPro" id="IPR047217">
    <property type="entry name" value="S49_SppA_67K_type_N"/>
</dbReference>
<name>A0A381VPR2_9ZZZZ</name>
<dbReference type="PANTHER" id="PTHR33209:SF1">
    <property type="entry name" value="PEPTIDASE S49 DOMAIN-CONTAINING PROTEIN"/>
    <property type="match status" value="1"/>
</dbReference>
<keyword evidence="5" id="KW-0472">Membrane</keyword>
<dbReference type="CDD" id="cd07018">
    <property type="entry name" value="S49_SppA_67K_type"/>
    <property type="match status" value="1"/>
</dbReference>
<dbReference type="Pfam" id="PF01343">
    <property type="entry name" value="Peptidase_S49"/>
    <property type="match status" value="2"/>
</dbReference>
<evidence type="ECO:0000256" key="4">
    <source>
        <dbReference type="ARBA" id="ARBA00022825"/>
    </source>
</evidence>
<evidence type="ECO:0000313" key="7">
    <source>
        <dbReference type="EMBL" id="SVA41617.1"/>
    </source>
</evidence>
<organism evidence="7">
    <name type="scientific">marine metagenome</name>
    <dbReference type="NCBI Taxonomy" id="408172"/>
    <lineage>
        <taxon>unclassified sequences</taxon>
        <taxon>metagenomes</taxon>
        <taxon>ecological metagenomes</taxon>
    </lineage>
</organism>
<dbReference type="GO" id="GO:0008236">
    <property type="term" value="F:serine-type peptidase activity"/>
    <property type="evidence" value="ECO:0007669"/>
    <property type="project" value="UniProtKB-KW"/>
</dbReference>
<dbReference type="EMBL" id="UINC01009273">
    <property type="protein sequence ID" value="SVA41617.1"/>
    <property type="molecule type" value="Genomic_DNA"/>
</dbReference>
<comment type="similarity">
    <text evidence="1">Belongs to the peptidase S49 family.</text>
</comment>
<feature type="non-terminal residue" evidence="7">
    <location>
        <position position="513"/>
    </location>
</feature>
<keyword evidence="3" id="KW-0378">Hydrolase</keyword>
<evidence type="ECO:0000256" key="2">
    <source>
        <dbReference type="ARBA" id="ARBA00022670"/>
    </source>
</evidence>
<keyword evidence="5" id="KW-1133">Transmembrane helix</keyword>
<dbReference type="SUPFAM" id="SSF52096">
    <property type="entry name" value="ClpP/crotonase"/>
    <property type="match status" value="2"/>
</dbReference>
<sequence length="513" mass="55943">MYQEVLAMKLFEALGWFFRSLWRGLDGLRRGFHLVVMFGFFGIILVLFSTDEDLKIPSSGTLLIAPQGVLVDQLSGDPIERALSGVRGAPTQETLLRDLIDAVRLAKTDGRIKALVLQPEGLTGAGLSKLQELGSEISSFRETGKKVIAIGDQFTRDQYYLAAQADEIFMHPMGAVSLGGYSRYLPYFKSALDKLLVDFNVWVVGDYKSFLEPVTRDGMSSADQEATSVFLGALWDAYKADVAGARGLNLNELQMYSDDALELLEAAGGDTALMALRYGLVDELLTRGQIRERLEGLVEDTMHEEGDFTHVSHEQYLRAVRNKRSHSDSQNSIAIVVASGNILDGTQAPGDIGGDSTSKLIRRATEDEGVKALVLRVDSGGGSAFASDVILQELEAFQATERPLVVSMSSVAASGGYWISMSADEIWANRTTITGSIGIGGTFPTFQRSLDRLGIHVDGVGTTKLAGQLNIGREIGPDMDGLFERTVRHGYELFIRKVAEARNRSVDDIDRVA</sequence>
<dbReference type="InterPro" id="IPR047272">
    <property type="entry name" value="S49_SppA_C"/>
</dbReference>
<dbReference type="GO" id="GO:0006465">
    <property type="term" value="P:signal peptide processing"/>
    <property type="evidence" value="ECO:0007669"/>
    <property type="project" value="InterPro"/>
</dbReference>
<dbReference type="NCBIfam" id="TIGR00705">
    <property type="entry name" value="SppA_67K"/>
    <property type="match status" value="1"/>
</dbReference>
<dbReference type="InterPro" id="IPR002142">
    <property type="entry name" value="Peptidase_S49"/>
</dbReference>
<dbReference type="InterPro" id="IPR029045">
    <property type="entry name" value="ClpP/crotonase-like_dom_sf"/>
</dbReference>
<reference evidence="7" key="1">
    <citation type="submission" date="2018-05" db="EMBL/GenBank/DDBJ databases">
        <authorList>
            <person name="Lanie J.A."/>
            <person name="Ng W.-L."/>
            <person name="Kazmierczak K.M."/>
            <person name="Andrzejewski T.M."/>
            <person name="Davidsen T.M."/>
            <person name="Wayne K.J."/>
            <person name="Tettelin H."/>
            <person name="Glass J.I."/>
            <person name="Rusch D."/>
            <person name="Podicherti R."/>
            <person name="Tsui H.-C.T."/>
            <person name="Winkler M.E."/>
        </authorList>
    </citation>
    <scope>NUCLEOTIDE SEQUENCE</scope>
</reference>
<keyword evidence="2" id="KW-0645">Protease</keyword>
<keyword evidence="4" id="KW-0720">Serine protease</keyword>
<keyword evidence="5" id="KW-0812">Transmembrane</keyword>
<evidence type="ECO:0000256" key="5">
    <source>
        <dbReference type="SAM" id="Phobius"/>
    </source>
</evidence>
<dbReference type="Gene3D" id="3.90.226.10">
    <property type="entry name" value="2-enoyl-CoA Hydratase, Chain A, domain 1"/>
    <property type="match status" value="3"/>
</dbReference>
<evidence type="ECO:0000256" key="1">
    <source>
        <dbReference type="ARBA" id="ARBA00008683"/>
    </source>
</evidence>
<feature type="domain" description="Peptidase S49" evidence="6">
    <location>
        <begin position="140"/>
        <end position="295"/>
    </location>
</feature>
<gene>
    <name evidence="7" type="ORF">METZ01_LOCUS94471</name>
</gene>
<evidence type="ECO:0000259" key="6">
    <source>
        <dbReference type="Pfam" id="PF01343"/>
    </source>
</evidence>
<protein>
    <recommendedName>
        <fullName evidence="6">Peptidase S49 domain-containing protein</fullName>
    </recommendedName>
</protein>
<dbReference type="GO" id="GO:0016020">
    <property type="term" value="C:membrane"/>
    <property type="evidence" value="ECO:0007669"/>
    <property type="project" value="InterPro"/>
</dbReference>
<dbReference type="AlphaFoldDB" id="A0A381VPR2"/>
<feature type="transmembrane region" description="Helical" evidence="5">
    <location>
        <begin position="31"/>
        <end position="49"/>
    </location>
</feature>
<evidence type="ECO:0000256" key="3">
    <source>
        <dbReference type="ARBA" id="ARBA00022801"/>
    </source>
</evidence>
<dbReference type="CDD" id="cd07023">
    <property type="entry name" value="S49_Sppa_N_C"/>
    <property type="match status" value="1"/>
</dbReference>
<accession>A0A381VPR2</accession>
<dbReference type="PANTHER" id="PTHR33209">
    <property type="entry name" value="PROTEASE 4"/>
    <property type="match status" value="1"/>
</dbReference>
<dbReference type="InterPro" id="IPR004634">
    <property type="entry name" value="Pept_S49_pIV"/>
</dbReference>
<feature type="domain" description="Peptidase S49" evidence="6">
    <location>
        <begin position="397"/>
        <end position="513"/>
    </location>
</feature>